<proteinExistence type="predicted"/>
<dbReference type="EMBL" id="BKCJ011855843">
    <property type="protein sequence ID" value="GFD58670.1"/>
    <property type="molecule type" value="Genomic_DNA"/>
</dbReference>
<accession>A0A699XJY7</accession>
<protein>
    <submittedName>
        <fullName evidence="1">Uncharacterized protein</fullName>
    </submittedName>
</protein>
<organism evidence="1">
    <name type="scientific">Tanacetum cinerariifolium</name>
    <name type="common">Dalmatian daisy</name>
    <name type="synonym">Chrysanthemum cinerariifolium</name>
    <dbReference type="NCBI Taxonomy" id="118510"/>
    <lineage>
        <taxon>Eukaryota</taxon>
        <taxon>Viridiplantae</taxon>
        <taxon>Streptophyta</taxon>
        <taxon>Embryophyta</taxon>
        <taxon>Tracheophyta</taxon>
        <taxon>Spermatophyta</taxon>
        <taxon>Magnoliopsida</taxon>
        <taxon>eudicotyledons</taxon>
        <taxon>Gunneridae</taxon>
        <taxon>Pentapetalae</taxon>
        <taxon>asterids</taxon>
        <taxon>campanulids</taxon>
        <taxon>Asterales</taxon>
        <taxon>Asteraceae</taxon>
        <taxon>Asteroideae</taxon>
        <taxon>Anthemideae</taxon>
        <taxon>Anthemidinae</taxon>
        <taxon>Tanacetum</taxon>
    </lineage>
</organism>
<name>A0A699XJY7_TANCI</name>
<gene>
    <name evidence="1" type="ORF">Tci_930639</name>
</gene>
<reference evidence="1" key="1">
    <citation type="journal article" date="2019" name="Sci. Rep.">
        <title>Draft genome of Tanacetum cinerariifolium, the natural source of mosquito coil.</title>
        <authorList>
            <person name="Yamashiro T."/>
            <person name="Shiraishi A."/>
            <person name="Satake H."/>
            <person name="Nakayama K."/>
        </authorList>
    </citation>
    <scope>NUCLEOTIDE SEQUENCE</scope>
</reference>
<dbReference type="AlphaFoldDB" id="A0A699XJY7"/>
<comment type="caution">
    <text evidence="1">The sequence shown here is derived from an EMBL/GenBank/DDBJ whole genome shotgun (WGS) entry which is preliminary data.</text>
</comment>
<feature type="non-terminal residue" evidence="1">
    <location>
        <position position="1"/>
    </location>
</feature>
<sequence length="37" mass="4192">GARRRGNAIRDDDKAAQRIELHGFDKRAAQLIMPTNE</sequence>
<evidence type="ECO:0000313" key="1">
    <source>
        <dbReference type="EMBL" id="GFD58670.1"/>
    </source>
</evidence>